<name>A0A412B4W3_BACUN</name>
<dbReference type="Proteomes" id="UP000283680">
    <property type="component" value="Unassembled WGS sequence"/>
</dbReference>
<proteinExistence type="predicted"/>
<dbReference type="AlphaFoldDB" id="A0A412B4W3"/>
<comment type="caution">
    <text evidence="1">The sequence shown here is derived from an EMBL/GenBank/DDBJ whole genome shotgun (WGS) entry which is preliminary data.</text>
</comment>
<organism evidence="1 2">
    <name type="scientific">Bacteroides uniformis</name>
    <dbReference type="NCBI Taxonomy" id="820"/>
    <lineage>
        <taxon>Bacteria</taxon>
        <taxon>Pseudomonadati</taxon>
        <taxon>Bacteroidota</taxon>
        <taxon>Bacteroidia</taxon>
        <taxon>Bacteroidales</taxon>
        <taxon>Bacteroidaceae</taxon>
        <taxon>Bacteroides</taxon>
    </lineage>
</organism>
<evidence type="ECO:0008006" key="3">
    <source>
        <dbReference type="Google" id="ProtNLM"/>
    </source>
</evidence>
<evidence type="ECO:0000313" key="2">
    <source>
        <dbReference type="Proteomes" id="UP000283680"/>
    </source>
</evidence>
<protein>
    <recommendedName>
        <fullName evidence="3">DUF2971 domain-containing protein</fullName>
    </recommendedName>
</protein>
<accession>A0A412B4W3</accession>
<sequence>MKIYHYTNIEALALILKNQTIRFNRLDKVDDIEEGNAESWGVKFCKYVFVSCWTDIKEENIPLWKMYSGDTGGIRIALEQEMFKEYLIANLKIESLQSKGSMISKISPQDMINPNFFIIK</sequence>
<dbReference type="RefSeq" id="WP_117974822.1">
    <property type="nucleotide sequence ID" value="NZ_QRTH01000015.1"/>
</dbReference>
<gene>
    <name evidence="1" type="ORF">DWY92_19075</name>
</gene>
<evidence type="ECO:0000313" key="1">
    <source>
        <dbReference type="EMBL" id="RGQ47520.1"/>
    </source>
</evidence>
<dbReference type="EMBL" id="QRTH01000015">
    <property type="protein sequence ID" value="RGQ47520.1"/>
    <property type="molecule type" value="Genomic_DNA"/>
</dbReference>
<reference evidence="1 2" key="1">
    <citation type="submission" date="2018-08" db="EMBL/GenBank/DDBJ databases">
        <title>A genome reference for cultivated species of the human gut microbiota.</title>
        <authorList>
            <person name="Zou Y."/>
            <person name="Xue W."/>
            <person name="Luo G."/>
        </authorList>
    </citation>
    <scope>NUCLEOTIDE SEQUENCE [LARGE SCALE GENOMIC DNA]</scope>
    <source>
        <strain evidence="1 2">AF28-11</strain>
    </source>
</reference>